<dbReference type="GeneID" id="105044333"/>
<protein>
    <submittedName>
        <fullName evidence="3">Indole-3-acetic acid-induced protein ARG7-like</fullName>
    </submittedName>
</protein>
<accession>A0A6I9RB24</accession>
<reference evidence="3" key="1">
    <citation type="submission" date="2025-08" db="UniProtKB">
        <authorList>
            <consortium name="RefSeq"/>
        </authorList>
    </citation>
    <scope>IDENTIFICATION</scope>
</reference>
<dbReference type="OrthoDB" id="1840940at2759"/>
<dbReference type="GO" id="GO:0009733">
    <property type="term" value="P:response to auxin"/>
    <property type="evidence" value="ECO:0007669"/>
    <property type="project" value="InterPro"/>
</dbReference>
<gene>
    <name evidence="3" type="primary">LOC105044333</name>
</gene>
<proteinExistence type="inferred from homology"/>
<dbReference type="PANTHER" id="PTHR31374">
    <property type="entry name" value="AUXIN-INDUCED PROTEIN-LIKE-RELATED"/>
    <property type="match status" value="1"/>
</dbReference>
<comment type="similarity">
    <text evidence="1">Belongs to the ARG7 family.</text>
</comment>
<organism evidence="2 3">
    <name type="scientific">Elaeis guineensis var. tenera</name>
    <name type="common">Oil palm</name>
    <dbReference type="NCBI Taxonomy" id="51953"/>
    <lineage>
        <taxon>Eukaryota</taxon>
        <taxon>Viridiplantae</taxon>
        <taxon>Streptophyta</taxon>
        <taxon>Embryophyta</taxon>
        <taxon>Tracheophyta</taxon>
        <taxon>Spermatophyta</taxon>
        <taxon>Magnoliopsida</taxon>
        <taxon>Liliopsida</taxon>
        <taxon>Arecaceae</taxon>
        <taxon>Arecoideae</taxon>
        <taxon>Cocoseae</taxon>
        <taxon>Elaeidinae</taxon>
        <taxon>Elaeis</taxon>
    </lineage>
</organism>
<dbReference type="InParanoid" id="A0A6I9RB24"/>
<dbReference type="KEGG" id="egu:105044333"/>
<evidence type="ECO:0000313" key="3">
    <source>
        <dbReference type="RefSeq" id="XP_010920487.2"/>
    </source>
</evidence>
<evidence type="ECO:0000313" key="2">
    <source>
        <dbReference type="Proteomes" id="UP000504607"/>
    </source>
</evidence>
<keyword evidence="2" id="KW-1185">Reference proteome</keyword>
<dbReference type="FunCoup" id="A0A6I9RB24">
    <property type="interactions" value="2551"/>
</dbReference>
<dbReference type="RefSeq" id="XP_010920487.2">
    <property type="nucleotide sequence ID" value="XM_010922185.3"/>
</dbReference>
<dbReference type="Pfam" id="PF02519">
    <property type="entry name" value="Auxin_inducible"/>
    <property type="match status" value="1"/>
</dbReference>
<dbReference type="AlphaFoldDB" id="A0A6I9RB24"/>
<dbReference type="PANTHER" id="PTHR31374:SF9">
    <property type="entry name" value="AUXIN-RESPONSIVE FAMILY PROTEIN"/>
    <property type="match status" value="1"/>
</dbReference>
<evidence type="ECO:0000256" key="1">
    <source>
        <dbReference type="ARBA" id="ARBA00006974"/>
    </source>
</evidence>
<name>A0A6I9RB24_ELAGV</name>
<sequence>MPGGSSFRAFLREWKEKGNEFLIGATSEPFRCSLLACSHEEQTIPKDVPRGHLVVYVGEECKRFVIKITFLGHPLIQALLDQAREEYEFMPNSKLCIPCNENIFLDILHDVRSQQDQRFCLCR</sequence>
<dbReference type="Proteomes" id="UP000504607">
    <property type="component" value="Chromosome 4"/>
</dbReference>
<dbReference type="InterPro" id="IPR003676">
    <property type="entry name" value="SAUR_fam"/>
</dbReference>